<dbReference type="InterPro" id="IPR001007">
    <property type="entry name" value="VWF_dom"/>
</dbReference>
<name>A0A0P7XNK4_SCLFO</name>
<dbReference type="Pfam" id="PF00219">
    <property type="entry name" value="IGFBP"/>
    <property type="match status" value="1"/>
</dbReference>
<dbReference type="InterPro" id="IPR036383">
    <property type="entry name" value="TSP1_rpt_sf"/>
</dbReference>
<feature type="domain" description="VWFC" evidence="9">
    <location>
        <begin position="120"/>
        <end position="186"/>
    </location>
</feature>
<dbReference type="GO" id="GO:0045597">
    <property type="term" value="P:positive regulation of cell differentiation"/>
    <property type="evidence" value="ECO:0007669"/>
    <property type="project" value="TreeGrafter"/>
</dbReference>
<dbReference type="SUPFAM" id="SSF57184">
    <property type="entry name" value="Growth factor receptor domain"/>
    <property type="match status" value="1"/>
</dbReference>
<evidence type="ECO:0000256" key="2">
    <source>
        <dbReference type="ARBA" id="ARBA00008125"/>
    </source>
</evidence>
<sequence length="406" mass="44668">MLPLEGIRQYGLLFLVLLVYVTASQLGDPHAEPLSYSYCFSFQTDAKCPEQCSCPASPPVCPPGVSWATDACGCCRVCARQFNEDCSPNQPCDHIKGLQCQMGAGGDPERGLCRAEAQGRPCEFDGRLYQHGEDFQPSCQHRCSCMDGVIGCMPLCPHQIPLPDWHCASPRLTRPLGRCCEEWVCDDSNRIEEEAEAPPPHPNAISKELPLPGLSLAGSGATFQAILSVPDSRSLPPAEWTSQLESQISLPSACFPQTTDWSECSATCGMGVSGRVTNSNAECRLVRESRLCQVRPCDQIDALGLKKGKKCQRTIRPKEPLRITFAGCSTARLYRPRSCGSCSDGRCCTPSLTRTARLRFLCPDGESFTRRFMWILRCRCRPGCRAERRPSGPSVNLHNDIHTFAN</sequence>
<comment type="caution">
    <text evidence="11">The sequence shown here is derived from an EMBL/GenBank/DDBJ whole genome shotgun (WGS) entry which is preliminary data.</text>
</comment>
<keyword evidence="5" id="KW-1015">Disulfide bond</keyword>
<dbReference type="PROSITE" id="PS01208">
    <property type="entry name" value="VWFC_1"/>
    <property type="match status" value="1"/>
</dbReference>
<dbReference type="SMART" id="SM00214">
    <property type="entry name" value="VWC"/>
    <property type="match status" value="1"/>
</dbReference>
<dbReference type="FunFam" id="2.10.70.10:FF:000015">
    <property type="entry name" value="CYR61 isoform 1"/>
    <property type="match status" value="1"/>
</dbReference>
<keyword evidence="3" id="KW-0964">Secreted</keyword>
<dbReference type="InterPro" id="IPR009030">
    <property type="entry name" value="Growth_fac_rcpt_cys_sf"/>
</dbReference>
<accession>A0A0P7XNK4</accession>
<dbReference type="PROSITE" id="PS01185">
    <property type="entry name" value="CTCK_1"/>
    <property type="match status" value="1"/>
</dbReference>
<feature type="domain" description="IGFBP N-terminal" evidence="10">
    <location>
        <begin position="44"/>
        <end position="116"/>
    </location>
</feature>
<dbReference type="Pfam" id="PF00007">
    <property type="entry name" value="Cys_knot"/>
    <property type="match status" value="1"/>
</dbReference>
<evidence type="ECO:0000256" key="3">
    <source>
        <dbReference type="ARBA" id="ARBA00022525"/>
    </source>
</evidence>
<dbReference type="AlphaFoldDB" id="A0A0P7XNK4"/>
<dbReference type="SMART" id="SM00041">
    <property type="entry name" value="CT"/>
    <property type="match status" value="1"/>
</dbReference>
<comment type="subcellular location">
    <subcellularLocation>
        <location evidence="1">Secreted</location>
    </subcellularLocation>
</comment>
<dbReference type="GO" id="GO:0030335">
    <property type="term" value="P:positive regulation of cell migration"/>
    <property type="evidence" value="ECO:0007669"/>
    <property type="project" value="TreeGrafter"/>
</dbReference>
<feature type="chain" id="PRO_5006145512" description="Protein CYR61-like" evidence="7">
    <location>
        <begin position="24"/>
        <end position="406"/>
    </location>
</feature>
<comment type="similarity">
    <text evidence="2">Belongs to the CCN family.</text>
</comment>
<dbReference type="GO" id="GO:0051240">
    <property type="term" value="P:positive regulation of multicellular organismal process"/>
    <property type="evidence" value="ECO:0007669"/>
    <property type="project" value="UniProtKB-ARBA"/>
</dbReference>
<dbReference type="InterPro" id="IPR006208">
    <property type="entry name" value="Glyco_hormone_CN"/>
</dbReference>
<dbReference type="SMART" id="SM00121">
    <property type="entry name" value="IB"/>
    <property type="match status" value="1"/>
</dbReference>
<dbReference type="GO" id="GO:0007165">
    <property type="term" value="P:signal transduction"/>
    <property type="evidence" value="ECO:0007669"/>
    <property type="project" value="InterPro"/>
</dbReference>
<dbReference type="InterPro" id="IPR050941">
    <property type="entry name" value="CCN"/>
</dbReference>
<evidence type="ECO:0000313" key="12">
    <source>
        <dbReference type="Proteomes" id="UP000034805"/>
    </source>
</evidence>
<evidence type="ECO:0000256" key="5">
    <source>
        <dbReference type="ARBA" id="ARBA00023157"/>
    </source>
</evidence>
<dbReference type="Pfam" id="PF19035">
    <property type="entry name" value="TSP1_CCN"/>
    <property type="match status" value="1"/>
</dbReference>
<evidence type="ECO:0000256" key="4">
    <source>
        <dbReference type="ARBA" id="ARBA00022729"/>
    </source>
</evidence>
<organism evidence="11 12">
    <name type="scientific">Scleropages formosus</name>
    <name type="common">Asian bonytongue</name>
    <name type="synonym">Osteoglossum formosum</name>
    <dbReference type="NCBI Taxonomy" id="113540"/>
    <lineage>
        <taxon>Eukaryota</taxon>
        <taxon>Metazoa</taxon>
        <taxon>Chordata</taxon>
        <taxon>Craniata</taxon>
        <taxon>Vertebrata</taxon>
        <taxon>Euteleostomi</taxon>
        <taxon>Actinopterygii</taxon>
        <taxon>Neopterygii</taxon>
        <taxon>Teleostei</taxon>
        <taxon>Osteoglossocephala</taxon>
        <taxon>Osteoglossomorpha</taxon>
        <taxon>Osteoglossiformes</taxon>
        <taxon>Osteoglossidae</taxon>
        <taxon>Scleropages</taxon>
    </lineage>
</organism>
<dbReference type="EMBL" id="JARO02000962">
    <property type="protein sequence ID" value="KPP76877.1"/>
    <property type="molecule type" value="Genomic_DNA"/>
</dbReference>
<evidence type="ECO:0000259" key="10">
    <source>
        <dbReference type="PROSITE" id="PS51323"/>
    </source>
</evidence>
<dbReference type="InterPro" id="IPR043973">
    <property type="entry name" value="TSP1_CCN"/>
</dbReference>
<dbReference type="GO" id="GO:0007155">
    <property type="term" value="P:cell adhesion"/>
    <property type="evidence" value="ECO:0007669"/>
    <property type="project" value="TreeGrafter"/>
</dbReference>
<dbReference type="PANTHER" id="PTHR11348:SF33">
    <property type="entry name" value="CELLULAR COMMUNICATION NETWORK FACTOR 1, LIKE 1 PRECURSOR-RELATED"/>
    <property type="match status" value="1"/>
</dbReference>
<dbReference type="Gene3D" id="2.20.100.10">
    <property type="entry name" value="Thrombospondin type-1 (TSP1) repeat"/>
    <property type="match status" value="1"/>
</dbReference>
<dbReference type="SUPFAM" id="SSF57603">
    <property type="entry name" value="FnI-like domain"/>
    <property type="match status" value="1"/>
</dbReference>
<dbReference type="GO" id="GO:0008201">
    <property type="term" value="F:heparin binding"/>
    <property type="evidence" value="ECO:0007669"/>
    <property type="project" value="TreeGrafter"/>
</dbReference>
<dbReference type="InterPro" id="IPR012395">
    <property type="entry name" value="IGFBP_CNN"/>
</dbReference>
<evidence type="ECO:0000256" key="1">
    <source>
        <dbReference type="ARBA" id="ARBA00004613"/>
    </source>
</evidence>
<dbReference type="PROSITE" id="PS51323">
    <property type="entry name" value="IGFBP_N_2"/>
    <property type="match status" value="1"/>
</dbReference>
<dbReference type="InterPro" id="IPR006207">
    <property type="entry name" value="Cys_knot_C"/>
</dbReference>
<dbReference type="Pfam" id="PF00093">
    <property type="entry name" value="VWC"/>
    <property type="match status" value="1"/>
</dbReference>
<comment type="caution">
    <text evidence="6">Lacks conserved residue(s) required for the propagation of feature annotation.</text>
</comment>
<evidence type="ECO:0008006" key="13">
    <source>
        <dbReference type="Google" id="ProtNLM"/>
    </source>
</evidence>
<evidence type="ECO:0000259" key="9">
    <source>
        <dbReference type="PROSITE" id="PS50184"/>
    </source>
</evidence>
<dbReference type="InterPro" id="IPR000867">
    <property type="entry name" value="IGFBP-like"/>
</dbReference>
<feature type="domain" description="CTCK" evidence="8">
    <location>
        <begin position="311"/>
        <end position="385"/>
    </location>
</feature>
<proteinExistence type="inferred from homology"/>
<dbReference type="SUPFAM" id="SSF82895">
    <property type="entry name" value="TSP-1 type 1 repeat"/>
    <property type="match status" value="1"/>
</dbReference>
<dbReference type="PIRSF" id="PIRSF036495">
    <property type="entry name" value="IGFBP_rP_CNN"/>
    <property type="match status" value="1"/>
</dbReference>
<dbReference type="GO" id="GO:0005178">
    <property type="term" value="F:integrin binding"/>
    <property type="evidence" value="ECO:0007669"/>
    <property type="project" value="TreeGrafter"/>
</dbReference>
<dbReference type="SMART" id="SM00209">
    <property type="entry name" value="TSP1"/>
    <property type="match status" value="1"/>
</dbReference>
<evidence type="ECO:0000259" key="8">
    <source>
        <dbReference type="PROSITE" id="PS01225"/>
    </source>
</evidence>
<dbReference type="PROSITE" id="PS50184">
    <property type="entry name" value="VWFC_2"/>
    <property type="match status" value="1"/>
</dbReference>
<dbReference type="Gene3D" id="2.10.70.10">
    <property type="entry name" value="Complement Module, domain 1"/>
    <property type="match status" value="1"/>
</dbReference>
<evidence type="ECO:0000256" key="7">
    <source>
        <dbReference type="SAM" id="SignalP"/>
    </source>
</evidence>
<dbReference type="PROSITE" id="PS01225">
    <property type="entry name" value="CTCK_2"/>
    <property type="match status" value="1"/>
</dbReference>
<feature type="signal peptide" evidence="7">
    <location>
        <begin position="1"/>
        <end position="23"/>
    </location>
</feature>
<keyword evidence="4 7" id="KW-0732">Signal</keyword>
<dbReference type="GO" id="GO:0005615">
    <property type="term" value="C:extracellular space"/>
    <property type="evidence" value="ECO:0007669"/>
    <property type="project" value="TreeGrafter"/>
</dbReference>
<gene>
    <name evidence="11" type="ORF">Z043_103740</name>
</gene>
<dbReference type="Proteomes" id="UP000034805">
    <property type="component" value="Unassembled WGS sequence"/>
</dbReference>
<evidence type="ECO:0000313" key="11">
    <source>
        <dbReference type="EMBL" id="KPP76877.1"/>
    </source>
</evidence>
<dbReference type="InterPro" id="IPR000884">
    <property type="entry name" value="TSP1_rpt"/>
</dbReference>
<evidence type="ECO:0000256" key="6">
    <source>
        <dbReference type="PROSITE-ProRule" id="PRU00039"/>
    </source>
</evidence>
<reference evidence="11 12" key="1">
    <citation type="submission" date="2015-08" db="EMBL/GenBank/DDBJ databases">
        <title>The genome of the Asian arowana (Scleropages formosus).</title>
        <authorList>
            <person name="Tan M.H."/>
            <person name="Gan H.M."/>
            <person name="Croft L.J."/>
            <person name="Austin C.M."/>
        </authorList>
    </citation>
    <scope>NUCLEOTIDE SEQUENCE [LARGE SCALE GENOMIC DNA]</scope>
    <source>
        <strain evidence="11">Aro1</strain>
    </source>
</reference>
<dbReference type="PROSITE" id="PS50092">
    <property type="entry name" value="TSP1"/>
    <property type="match status" value="1"/>
</dbReference>
<protein>
    <recommendedName>
        <fullName evidence="13">Protein CYR61-like</fullName>
    </recommendedName>
</protein>
<dbReference type="GO" id="GO:0031012">
    <property type="term" value="C:extracellular matrix"/>
    <property type="evidence" value="ECO:0007669"/>
    <property type="project" value="TreeGrafter"/>
</dbReference>
<dbReference type="PANTHER" id="PTHR11348">
    <property type="entry name" value="CONNECTIVE TISSUE GROWTH FACTOR-RELATED"/>
    <property type="match status" value="1"/>
</dbReference>